<keyword evidence="3" id="KW-1185">Reference proteome</keyword>
<dbReference type="PANTHER" id="PTHR43102:SF2">
    <property type="entry name" value="GAF DOMAIN-CONTAINING PROTEIN"/>
    <property type="match status" value="1"/>
</dbReference>
<feature type="transmembrane region" description="Helical" evidence="1">
    <location>
        <begin position="116"/>
        <end position="136"/>
    </location>
</feature>
<proteinExistence type="predicted"/>
<name>A0A2S4UQ97_9BASI</name>
<accession>A0A2S4UQ97</accession>
<evidence type="ECO:0000256" key="1">
    <source>
        <dbReference type="SAM" id="Phobius"/>
    </source>
</evidence>
<dbReference type="AlphaFoldDB" id="A0A2S4UQ97"/>
<feature type="transmembrane region" description="Helical" evidence="1">
    <location>
        <begin position="57"/>
        <end position="79"/>
    </location>
</feature>
<dbReference type="Proteomes" id="UP000239156">
    <property type="component" value="Unassembled WGS sequence"/>
</dbReference>
<organism evidence="2 3">
    <name type="scientific">Puccinia striiformis</name>
    <dbReference type="NCBI Taxonomy" id="27350"/>
    <lineage>
        <taxon>Eukaryota</taxon>
        <taxon>Fungi</taxon>
        <taxon>Dikarya</taxon>
        <taxon>Basidiomycota</taxon>
        <taxon>Pucciniomycotina</taxon>
        <taxon>Pucciniomycetes</taxon>
        <taxon>Pucciniales</taxon>
        <taxon>Pucciniaceae</taxon>
        <taxon>Puccinia</taxon>
    </lineage>
</organism>
<feature type="transmembrane region" description="Helical" evidence="1">
    <location>
        <begin position="86"/>
        <end position="110"/>
    </location>
</feature>
<gene>
    <name evidence="2" type="ORF">PSTT_13796</name>
</gene>
<dbReference type="PANTHER" id="PTHR43102">
    <property type="entry name" value="SLR1143 PROTEIN"/>
    <property type="match status" value="1"/>
</dbReference>
<keyword evidence="1" id="KW-0812">Transmembrane</keyword>
<keyword evidence="1" id="KW-1133">Transmembrane helix</keyword>
<dbReference type="EMBL" id="PKSL01000201">
    <property type="protein sequence ID" value="POV99430.1"/>
    <property type="molecule type" value="Genomic_DNA"/>
</dbReference>
<protein>
    <submittedName>
        <fullName evidence="2">Uncharacterized protein</fullName>
    </submittedName>
</protein>
<sequence>MADTFKRPVILFSEKSSNIYLPLSHSPTNQAPIPLILFDDHLITFQFKADQWPSPRVGYFFFTFFYFFVLYLTVFYFFLFFFIFFYFFLLFFYFFLRFLTFFVIFLLFFFAFFSAFISFFLLSVCFFQLSFCFVGFQGTILGGKKGFTVLDAQKDWRFENNPVVQSFGHYFYAGAPIMAPNLDGSQEAEQKSCPLGSLCVGDYEPQESFSVEDHKKLVYIFPITIDIFPTPKTLLGEMMPPGKILTLRKLLPIKLALNLPSVSSVSKQDTFPKIAPKRRTE</sequence>
<reference evidence="2" key="1">
    <citation type="submission" date="2017-12" db="EMBL/GenBank/DDBJ databases">
        <title>Gene loss provides genomic basis for host adaptation in cereal stripe rust fungi.</title>
        <authorList>
            <person name="Xia C."/>
        </authorList>
    </citation>
    <scope>NUCLEOTIDE SEQUENCE [LARGE SCALE GENOMIC DNA]</scope>
    <source>
        <strain evidence="2">93-210</strain>
    </source>
</reference>
<evidence type="ECO:0000313" key="2">
    <source>
        <dbReference type="EMBL" id="POV99430.1"/>
    </source>
</evidence>
<dbReference type="VEuPathDB" id="FungiDB:PSTT_13796"/>
<evidence type="ECO:0000313" key="3">
    <source>
        <dbReference type="Proteomes" id="UP000239156"/>
    </source>
</evidence>
<comment type="caution">
    <text evidence="2">The sequence shown here is derived from an EMBL/GenBank/DDBJ whole genome shotgun (WGS) entry which is preliminary data.</text>
</comment>
<dbReference type="VEuPathDB" id="FungiDB:PSHT_06675"/>
<keyword evidence="1" id="KW-0472">Membrane</keyword>